<dbReference type="AlphaFoldDB" id="A0A1M2VXG8"/>
<dbReference type="Proteomes" id="UP000184267">
    <property type="component" value="Unassembled WGS sequence"/>
</dbReference>
<accession>A0A1M2VXG8</accession>
<reference evidence="1 2" key="1">
    <citation type="submission" date="2016-10" db="EMBL/GenBank/DDBJ databases">
        <title>Genome sequence of the basidiomycete white-rot fungus Trametes pubescens.</title>
        <authorList>
            <person name="Makela M.R."/>
            <person name="Granchi Z."/>
            <person name="Peng M."/>
            <person name="De Vries R.P."/>
            <person name="Grigoriev I."/>
            <person name="Riley R."/>
            <person name="Hilden K."/>
        </authorList>
    </citation>
    <scope>NUCLEOTIDE SEQUENCE [LARGE SCALE GENOMIC DNA]</scope>
    <source>
        <strain evidence="1 2">FBCC735</strain>
    </source>
</reference>
<protein>
    <submittedName>
        <fullName evidence="1">Uncharacterized protein</fullName>
    </submittedName>
</protein>
<evidence type="ECO:0000313" key="2">
    <source>
        <dbReference type="Proteomes" id="UP000184267"/>
    </source>
</evidence>
<comment type="caution">
    <text evidence="1">The sequence shown here is derived from an EMBL/GenBank/DDBJ whole genome shotgun (WGS) entry which is preliminary data.</text>
</comment>
<keyword evidence="2" id="KW-1185">Reference proteome</keyword>
<dbReference type="STRING" id="154538.A0A1M2VXG8"/>
<sequence length="235" mass="26171">MIHHYELMVIATATVGLQGGYALHFSPDTPKTIGFAVLPLPKFVASLLSGTLDDNPGKGFHIVNALSMSKDMLIKRSADTEGALDWERQLSACQAALAAGVLSKFGEDTACVGALLPGMFNIKHSPVFRVQPIFVIRQQHDRGGTLDEETRAILEDLRTICTAIMAAGLVLRPASSERCSDPWPDVGTLVRRKKKQWEWQPIPRWDWGRAALMVPRDLRKTDLHPKELWTRFFSL</sequence>
<organism evidence="1 2">
    <name type="scientific">Trametes pubescens</name>
    <name type="common">White-rot fungus</name>
    <dbReference type="NCBI Taxonomy" id="154538"/>
    <lineage>
        <taxon>Eukaryota</taxon>
        <taxon>Fungi</taxon>
        <taxon>Dikarya</taxon>
        <taxon>Basidiomycota</taxon>
        <taxon>Agaricomycotina</taxon>
        <taxon>Agaricomycetes</taxon>
        <taxon>Polyporales</taxon>
        <taxon>Polyporaceae</taxon>
        <taxon>Trametes</taxon>
    </lineage>
</organism>
<dbReference type="OrthoDB" id="341421at2759"/>
<name>A0A1M2VXG8_TRAPU</name>
<dbReference type="OMA" id="NDINSPV"/>
<evidence type="ECO:0000313" key="1">
    <source>
        <dbReference type="EMBL" id="OJT12220.1"/>
    </source>
</evidence>
<gene>
    <name evidence="1" type="ORF">TRAPUB_11208</name>
</gene>
<proteinExistence type="predicted"/>
<dbReference type="EMBL" id="MNAD01000506">
    <property type="protein sequence ID" value="OJT12220.1"/>
    <property type="molecule type" value="Genomic_DNA"/>
</dbReference>